<dbReference type="PANTHER" id="PTHR33154:SF33">
    <property type="entry name" value="TRANSCRIPTIONAL REPRESSOR SDPR"/>
    <property type="match status" value="1"/>
</dbReference>
<dbReference type="SUPFAM" id="SSF46785">
    <property type="entry name" value="Winged helix' DNA-binding domain"/>
    <property type="match status" value="1"/>
</dbReference>
<dbReference type="SMART" id="SM00418">
    <property type="entry name" value="HTH_ARSR"/>
    <property type="match status" value="1"/>
</dbReference>
<dbReference type="InterPro" id="IPR036388">
    <property type="entry name" value="WH-like_DNA-bd_sf"/>
</dbReference>
<keyword evidence="2 5" id="KW-0238">DNA-binding</keyword>
<gene>
    <name evidence="5" type="ORF">HNR30_009294</name>
</gene>
<dbReference type="InterPro" id="IPR051081">
    <property type="entry name" value="HTH_MetalResp_TranReg"/>
</dbReference>
<dbReference type="Proteomes" id="UP000530928">
    <property type="component" value="Unassembled WGS sequence"/>
</dbReference>
<dbReference type="GO" id="GO:0003700">
    <property type="term" value="F:DNA-binding transcription factor activity"/>
    <property type="evidence" value="ECO:0007669"/>
    <property type="project" value="InterPro"/>
</dbReference>
<dbReference type="CDD" id="cd00090">
    <property type="entry name" value="HTH_ARSR"/>
    <property type="match status" value="1"/>
</dbReference>
<dbReference type="AlphaFoldDB" id="A0A7W0CVG0"/>
<dbReference type="NCBIfam" id="NF033788">
    <property type="entry name" value="HTH_metalloreg"/>
    <property type="match status" value="1"/>
</dbReference>
<dbReference type="PROSITE" id="PS50987">
    <property type="entry name" value="HTH_ARSR_2"/>
    <property type="match status" value="1"/>
</dbReference>
<evidence type="ECO:0000313" key="5">
    <source>
        <dbReference type="EMBL" id="MBA2897888.1"/>
    </source>
</evidence>
<reference evidence="5 6" key="1">
    <citation type="submission" date="2020-07" db="EMBL/GenBank/DDBJ databases">
        <title>Genomic Encyclopedia of Type Strains, Phase IV (KMG-IV): sequencing the most valuable type-strain genomes for metagenomic binning, comparative biology and taxonomic classification.</title>
        <authorList>
            <person name="Goeker M."/>
        </authorList>
    </citation>
    <scope>NUCLEOTIDE SEQUENCE [LARGE SCALE GENOMIC DNA]</scope>
    <source>
        <strain evidence="5 6">DSM 45533</strain>
    </source>
</reference>
<keyword evidence="3" id="KW-0804">Transcription</keyword>
<dbReference type="PRINTS" id="PR00778">
    <property type="entry name" value="HTHARSR"/>
</dbReference>
<evidence type="ECO:0000313" key="6">
    <source>
        <dbReference type="Proteomes" id="UP000530928"/>
    </source>
</evidence>
<evidence type="ECO:0000259" key="4">
    <source>
        <dbReference type="PROSITE" id="PS50987"/>
    </source>
</evidence>
<sequence length="118" mass="13475">MYIRCVVNSVQLRMTAISEPNRFRIVELLREGPHSVGDIVEALGLGQPQVSRHLRLLSEAGVVEVTKRAQQRIYRLHPGAMRELSDWVQGFAVLWSERMDRLGTFLDDTDDTDDRRGA</sequence>
<feature type="domain" description="HTH arsR-type" evidence="4">
    <location>
        <begin position="2"/>
        <end position="96"/>
    </location>
</feature>
<evidence type="ECO:0000256" key="3">
    <source>
        <dbReference type="ARBA" id="ARBA00023163"/>
    </source>
</evidence>
<name>A0A7W0CVG0_9ACTN</name>
<accession>A0A7W0CVG0</accession>
<dbReference type="InterPro" id="IPR011991">
    <property type="entry name" value="ArsR-like_HTH"/>
</dbReference>
<dbReference type="Gene3D" id="1.10.10.10">
    <property type="entry name" value="Winged helix-like DNA-binding domain superfamily/Winged helix DNA-binding domain"/>
    <property type="match status" value="1"/>
</dbReference>
<dbReference type="Pfam" id="PF01022">
    <property type="entry name" value="HTH_5"/>
    <property type="match status" value="1"/>
</dbReference>
<dbReference type="GO" id="GO:0003677">
    <property type="term" value="F:DNA binding"/>
    <property type="evidence" value="ECO:0007669"/>
    <property type="project" value="UniProtKB-KW"/>
</dbReference>
<dbReference type="PANTHER" id="PTHR33154">
    <property type="entry name" value="TRANSCRIPTIONAL REGULATOR, ARSR FAMILY"/>
    <property type="match status" value="1"/>
</dbReference>
<keyword evidence="6" id="KW-1185">Reference proteome</keyword>
<dbReference type="InterPro" id="IPR036390">
    <property type="entry name" value="WH_DNA-bd_sf"/>
</dbReference>
<evidence type="ECO:0000256" key="1">
    <source>
        <dbReference type="ARBA" id="ARBA00023015"/>
    </source>
</evidence>
<proteinExistence type="predicted"/>
<protein>
    <submittedName>
        <fullName evidence="5">DNA-binding transcriptional ArsR family regulator</fullName>
    </submittedName>
</protein>
<keyword evidence="1" id="KW-0805">Transcription regulation</keyword>
<comment type="caution">
    <text evidence="5">The sequence shown here is derived from an EMBL/GenBank/DDBJ whole genome shotgun (WGS) entry which is preliminary data.</text>
</comment>
<dbReference type="RefSeq" id="WP_181616562.1">
    <property type="nucleotide sequence ID" value="NZ_JACDUR010000014.1"/>
</dbReference>
<evidence type="ECO:0000256" key="2">
    <source>
        <dbReference type="ARBA" id="ARBA00023125"/>
    </source>
</evidence>
<dbReference type="InterPro" id="IPR001845">
    <property type="entry name" value="HTH_ArsR_DNA-bd_dom"/>
</dbReference>
<dbReference type="EMBL" id="JACDUR010000014">
    <property type="protein sequence ID" value="MBA2897888.1"/>
    <property type="molecule type" value="Genomic_DNA"/>
</dbReference>
<organism evidence="5 6">
    <name type="scientific">Nonomuraea soli</name>
    <dbReference type="NCBI Taxonomy" id="1032476"/>
    <lineage>
        <taxon>Bacteria</taxon>
        <taxon>Bacillati</taxon>
        <taxon>Actinomycetota</taxon>
        <taxon>Actinomycetes</taxon>
        <taxon>Streptosporangiales</taxon>
        <taxon>Streptosporangiaceae</taxon>
        <taxon>Nonomuraea</taxon>
    </lineage>
</organism>